<reference evidence="2 3" key="1">
    <citation type="submission" date="2015-03" db="EMBL/GenBank/DDBJ databases">
        <title>Genomics and transcriptomics of the oil-accumulating basidiomycete yeast T. oleaginosus allow insights into substrate utilization and the diverse evolutionary trajectories of mating systems in fungi.</title>
        <authorList>
            <consortium name="DOE Joint Genome Institute"/>
            <person name="Kourist R."/>
            <person name="Kracht O."/>
            <person name="Bracharz F."/>
            <person name="Lipzen A."/>
            <person name="Nolan M."/>
            <person name="Ohm R."/>
            <person name="Grigoriev I."/>
            <person name="Sun S."/>
            <person name="Heitman J."/>
            <person name="Bruck T."/>
            <person name="Nowrousian M."/>
        </authorList>
    </citation>
    <scope>NUCLEOTIDE SEQUENCE [LARGE SCALE GENOMIC DNA]</scope>
    <source>
        <strain evidence="2 3">IBC0246</strain>
    </source>
</reference>
<feature type="non-terminal residue" evidence="2">
    <location>
        <position position="159"/>
    </location>
</feature>
<evidence type="ECO:0000256" key="1">
    <source>
        <dbReference type="SAM" id="MobiDB-lite"/>
    </source>
</evidence>
<proteinExistence type="predicted"/>
<feature type="compositionally biased region" description="Basic and acidic residues" evidence="1">
    <location>
        <begin position="59"/>
        <end position="71"/>
    </location>
</feature>
<evidence type="ECO:0000313" key="3">
    <source>
        <dbReference type="Proteomes" id="UP000053611"/>
    </source>
</evidence>
<gene>
    <name evidence="2" type="ORF">CC85DRAFT_287539</name>
</gene>
<feature type="compositionally biased region" description="Basic and acidic residues" evidence="1">
    <location>
        <begin position="112"/>
        <end position="121"/>
    </location>
</feature>
<protein>
    <submittedName>
        <fullName evidence="2">Uncharacterized protein</fullName>
    </submittedName>
</protein>
<dbReference type="AlphaFoldDB" id="A0A0J0XGV7"/>
<accession>A0A0J0XGV7</accession>
<feature type="region of interest" description="Disordered" evidence="1">
    <location>
        <begin position="58"/>
        <end position="93"/>
    </location>
</feature>
<sequence length="159" mass="17876">MEYWRVRGGTAGLLIETRHTVRLVCSSFSRGCTLVEFQALNSGSKLSRERALAQLGQRRHAELGGPRDTRLAHCSNPCPSHSAAPTRPTRSDNSNPFTYILICRHERFSHVSTDTRAEGRNRGPKPGSQELSPSLDHLAPSQDLHQAKRRSFEYMLMHL</sequence>
<keyword evidence="3" id="KW-1185">Reference proteome</keyword>
<feature type="region of interest" description="Disordered" evidence="1">
    <location>
        <begin position="112"/>
        <end position="143"/>
    </location>
</feature>
<name>A0A0J0XGV7_9TREE</name>
<evidence type="ECO:0000313" key="2">
    <source>
        <dbReference type="EMBL" id="KLT40325.1"/>
    </source>
</evidence>
<dbReference type="EMBL" id="KQ087236">
    <property type="protein sequence ID" value="KLT40325.1"/>
    <property type="molecule type" value="Genomic_DNA"/>
</dbReference>
<dbReference type="GeneID" id="28984527"/>
<organism evidence="2 3">
    <name type="scientific">Cutaneotrichosporon oleaginosum</name>
    <dbReference type="NCBI Taxonomy" id="879819"/>
    <lineage>
        <taxon>Eukaryota</taxon>
        <taxon>Fungi</taxon>
        <taxon>Dikarya</taxon>
        <taxon>Basidiomycota</taxon>
        <taxon>Agaricomycotina</taxon>
        <taxon>Tremellomycetes</taxon>
        <taxon>Trichosporonales</taxon>
        <taxon>Trichosporonaceae</taxon>
        <taxon>Cutaneotrichosporon</taxon>
    </lineage>
</organism>
<dbReference type="Proteomes" id="UP000053611">
    <property type="component" value="Unassembled WGS sequence"/>
</dbReference>